<evidence type="ECO:0000256" key="7">
    <source>
        <dbReference type="SAM" id="SignalP"/>
    </source>
</evidence>
<feature type="domain" description="EGF-like" evidence="8">
    <location>
        <begin position="61"/>
        <end position="96"/>
    </location>
</feature>
<keyword evidence="3" id="KW-0677">Repeat</keyword>
<dbReference type="PROSITE" id="PS01187">
    <property type="entry name" value="EGF_CA"/>
    <property type="match status" value="1"/>
</dbReference>
<dbReference type="InterPro" id="IPR000152">
    <property type="entry name" value="EGF-type_Asp/Asn_hydroxyl_site"/>
</dbReference>
<dbReference type="SMART" id="SM00181">
    <property type="entry name" value="EGF"/>
    <property type="match status" value="4"/>
</dbReference>
<feature type="chain" id="PRO_5018580724" description="EGF-like domain-containing protein" evidence="7">
    <location>
        <begin position="21"/>
        <end position="222"/>
    </location>
</feature>
<dbReference type="Proteomes" id="UP000261340">
    <property type="component" value="Unplaced"/>
</dbReference>
<dbReference type="CDD" id="cd00054">
    <property type="entry name" value="EGF_CA"/>
    <property type="match status" value="4"/>
</dbReference>
<feature type="domain" description="EGF-like" evidence="8">
    <location>
        <begin position="113"/>
        <end position="149"/>
    </location>
</feature>
<feature type="disulfide bond" evidence="6">
    <location>
        <begin position="70"/>
        <end position="87"/>
    </location>
</feature>
<evidence type="ECO:0000256" key="6">
    <source>
        <dbReference type="PROSITE-ProRule" id="PRU00076"/>
    </source>
</evidence>
<dbReference type="PRINTS" id="PR00010">
    <property type="entry name" value="EGFBLOOD"/>
</dbReference>
<protein>
    <recommendedName>
        <fullName evidence="8">EGF-like domain-containing protein</fullName>
    </recommendedName>
</protein>
<reference evidence="9" key="2">
    <citation type="submission" date="2025-09" db="UniProtKB">
        <authorList>
            <consortium name="Ensembl"/>
        </authorList>
    </citation>
    <scope>IDENTIFICATION</scope>
</reference>
<feature type="disulfide bond" evidence="6">
    <location>
        <begin position="139"/>
        <end position="148"/>
    </location>
</feature>
<reference evidence="9" key="1">
    <citation type="submission" date="2025-08" db="UniProtKB">
        <authorList>
            <consortium name="Ensembl"/>
        </authorList>
    </citation>
    <scope>IDENTIFICATION</scope>
</reference>
<dbReference type="InterPro" id="IPR018097">
    <property type="entry name" value="EGF_Ca-bd_CS"/>
</dbReference>
<dbReference type="InterPro" id="IPR000742">
    <property type="entry name" value="EGF"/>
</dbReference>
<keyword evidence="2 7" id="KW-0732">Signal</keyword>
<accession>A0A3Q0RGZ8</accession>
<keyword evidence="1 6" id="KW-0245">EGF-like domain</keyword>
<dbReference type="PROSITE" id="PS01186">
    <property type="entry name" value="EGF_2"/>
    <property type="match status" value="3"/>
</dbReference>
<keyword evidence="10" id="KW-1185">Reference proteome</keyword>
<dbReference type="PROSITE" id="PS00010">
    <property type="entry name" value="ASX_HYDROXYL"/>
    <property type="match status" value="3"/>
</dbReference>
<dbReference type="Pfam" id="PF12661">
    <property type="entry name" value="hEGF"/>
    <property type="match status" value="1"/>
</dbReference>
<comment type="caution">
    <text evidence="6">Lacks conserved residue(s) required for the propagation of feature annotation.</text>
</comment>
<feature type="domain" description="EGF-like" evidence="8">
    <location>
        <begin position="151"/>
        <end position="189"/>
    </location>
</feature>
<dbReference type="FunFam" id="2.10.25.10:FF:000004">
    <property type="entry name" value="Neurogenic locus notch 1"/>
    <property type="match status" value="2"/>
</dbReference>
<dbReference type="GO" id="GO:0048731">
    <property type="term" value="P:system development"/>
    <property type="evidence" value="ECO:0007669"/>
    <property type="project" value="UniProtKB-ARBA"/>
</dbReference>
<feature type="disulfide bond" evidence="6">
    <location>
        <begin position="179"/>
        <end position="188"/>
    </location>
</feature>
<name>A0A3Q0RGZ8_AMPCI</name>
<dbReference type="PROSITE" id="PS50026">
    <property type="entry name" value="EGF_3"/>
    <property type="match status" value="4"/>
</dbReference>
<evidence type="ECO:0000256" key="4">
    <source>
        <dbReference type="ARBA" id="ARBA00023157"/>
    </source>
</evidence>
<evidence type="ECO:0000259" key="8">
    <source>
        <dbReference type="PROSITE" id="PS50026"/>
    </source>
</evidence>
<feature type="signal peptide" evidence="7">
    <location>
        <begin position="1"/>
        <end position="20"/>
    </location>
</feature>
<keyword evidence="4 6" id="KW-1015">Disulfide bond</keyword>
<dbReference type="GO" id="GO:0005509">
    <property type="term" value="F:calcium ion binding"/>
    <property type="evidence" value="ECO:0007669"/>
    <property type="project" value="InterPro"/>
</dbReference>
<dbReference type="Gene3D" id="2.10.25.10">
    <property type="entry name" value="Laminin"/>
    <property type="match status" value="4"/>
</dbReference>
<dbReference type="AlphaFoldDB" id="A0A3Q0RGZ8"/>
<dbReference type="Pfam" id="PF07645">
    <property type="entry name" value="EGF_CA"/>
    <property type="match status" value="1"/>
</dbReference>
<dbReference type="SUPFAM" id="SSF57184">
    <property type="entry name" value="Growth factor receptor domain"/>
    <property type="match status" value="1"/>
</dbReference>
<organism evidence="9 10">
    <name type="scientific">Amphilophus citrinellus</name>
    <name type="common">Midas cichlid</name>
    <name type="synonym">Cichlasoma citrinellum</name>
    <dbReference type="NCBI Taxonomy" id="61819"/>
    <lineage>
        <taxon>Eukaryota</taxon>
        <taxon>Metazoa</taxon>
        <taxon>Chordata</taxon>
        <taxon>Craniata</taxon>
        <taxon>Vertebrata</taxon>
        <taxon>Euteleostomi</taxon>
        <taxon>Actinopterygii</taxon>
        <taxon>Neopterygii</taxon>
        <taxon>Teleostei</taxon>
        <taxon>Neoteleostei</taxon>
        <taxon>Acanthomorphata</taxon>
        <taxon>Ovalentaria</taxon>
        <taxon>Cichlomorphae</taxon>
        <taxon>Cichliformes</taxon>
        <taxon>Cichlidae</taxon>
        <taxon>New World cichlids</taxon>
        <taxon>Cichlasomatinae</taxon>
        <taxon>Heroini</taxon>
        <taxon>Amphilophus</taxon>
    </lineage>
</organism>
<dbReference type="SUPFAM" id="SSF57196">
    <property type="entry name" value="EGF/Laminin"/>
    <property type="match status" value="2"/>
</dbReference>
<dbReference type="InterPro" id="IPR049883">
    <property type="entry name" value="NOTCH1_EGF-like"/>
</dbReference>
<evidence type="ECO:0000313" key="10">
    <source>
        <dbReference type="Proteomes" id="UP000261340"/>
    </source>
</evidence>
<evidence type="ECO:0000256" key="5">
    <source>
        <dbReference type="ARBA" id="ARBA00023180"/>
    </source>
</evidence>
<evidence type="ECO:0000256" key="3">
    <source>
        <dbReference type="ARBA" id="ARBA00022737"/>
    </source>
</evidence>
<feature type="domain" description="EGF-like" evidence="8">
    <location>
        <begin position="23"/>
        <end position="59"/>
    </location>
</feature>
<dbReference type="PANTHER" id="PTHR12916:SF10">
    <property type="entry name" value="NEUROGENIC LOCUS NOTCH HOMOLOG PROTEIN 2 PRECURSOR"/>
    <property type="match status" value="1"/>
</dbReference>
<evidence type="ECO:0000256" key="2">
    <source>
        <dbReference type="ARBA" id="ARBA00022729"/>
    </source>
</evidence>
<dbReference type="PROSITE" id="PS00022">
    <property type="entry name" value="EGF_1"/>
    <property type="match status" value="3"/>
</dbReference>
<feature type="disulfide bond" evidence="6">
    <location>
        <begin position="49"/>
        <end position="58"/>
    </location>
</feature>
<dbReference type="FunFam" id="2.10.25.10:FF:000173">
    <property type="entry name" value="Neurogenic locus notch protein 2"/>
    <property type="match status" value="1"/>
</dbReference>
<dbReference type="PANTHER" id="PTHR12916">
    <property type="entry name" value="CYTOCHROME C OXIDASE POLYPEPTIDE VIC-2"/>
    <property type="match status" value="1"/>
</dbReference>
<dbReference type="Ensembl" id="ENSACIT00000009331.1">
    <property type="protein sequence ID" value="ENSACIP00000009058.1"/>
    <property type="gene ID" value="ENSACIG00000007092.1"/>
</dbReference>
<dbReference type="SMART" id="SM00179">
    <property type="entry name" value="EGF_CA"/>
    <property type="match status" value="4"/>
</dbReference>
<dbReference type="InterPro" id="IPR009030">
    <property type="entry name" value="Growth_fac_rcpt_cys_sf"/>
</dbReference>
<dbReference type="GeneTree" id="ENSGT00940000160234"/>
<dbReference type="InterPro" id="IPR013032">
    <property type="entry name" value="EGF-like_CS"/>
</dbReference>
<dbReference type="InterPro" id="IPR001881">
    <property type="entry name" value="EGF-like_Ca-bd_dom"/>
</dbReference>
<evidence type="ECO:0000256" key="1">
    <source>
        <dbReference type="ARBA" id="ARBA00022536"/>
    </source>
</evidence>
<evidence type="ECO:0000313" key="9">
    <source>
        <dbReference type="Ensembl" id="ENSACIP00000009058.1"/>
    </source>
</evidence>
<dbReference type="Pfam" id="PF00008">
    <property type="entry name" value="EGF"/>
    <property type="match status" value="2"/>
</dbReference>
<proteinExistence type="predicted"/>
<dbReference type="FunFam" id="2.10.25.10:FF:000327">
    <property type="entry name" value="neurogenic locus notch homolog protein 4"/>
    <property type="match status" value="1"/>
</dbReference>
<sequence>MKIQFHYMFISFIFLTGNLCQVNINECESSPCLNKGTCVDGVASFTCLCELPYSGPTCAEVLTPCSPNPCANHADCIHTPDYMGYQCKCPPGWQGQEILYSNIASHCQLCNRDVNECISNPCKNRGTCTNTLGGFVCSCRAGYTGLTCETDINDCLPSISPCKNGGTCTDYVNSYTCTCMPGFTGIHCETNIPDFNECDSQPCLNGDQHPVLLLSVSQWMAR</sequence>
<keyword evidence="5" id="KW-0325">Glycoprotein</keyword>